<dbReference type="AlphaFoldDB" id="A0A0V1EZ26"/>
<evidence type="ECO:0000313" key="1">
    <source>
        <dbReference type="EMBL" id="KRY78919.1"/>
    </source>
</evidence>
<reference evidence="1 2" key="1">
    <citation type="submission" date="2015-01" db="EMBL/GenBank/DDBJ databases">
        <title>Evolution of Trichinella species and genotypes.</title>
        <authorList>
            <person name="Korhonen P.K."/>
            <person name="Edoardo P."/>
            <person name="Giuseppe L.R."/>
            <person name="Gasser R.B."/>
        </authorList>
    </citation>
    <scope>NUCLEOTIDE SEQUENCE [LARGE SCALE GENOMIC DNA]</scope>
    <source>
        <strain evidence="1">ISS13</strain>
    </source>
</reference>
<sequence length="212" mass="24129">MQRTTENYTSLQLDPVLANPDKYATQDYQGPVSIRRGGEDTAFYHSNQTKKSSLPIRSPDIAVRRRSIPPSLSTVTGFHPIIYSWSCLIPMPSILLERRSSSIEPCWMADNPSKDCLYCQCIFIADSLQTSTQNLKESRSTNTKMGIGLDVSFVTVDNKWPGKCHDDGAVMIHEFFGHRIPLFYAPIPYCTRWPLWAQNISQFEILLHHGFI</sequence>
<comment type="caution">
    <text evidence="1">The sequence shown here is derived from an EMBL/GenBank/DDBJ whole genome shotgun (WGS) entry which is preliminary data.</text>
</comment>
<proteinExistence type="predicted"/>
<evidence type="ECO:0000313" key="2">
    <source>
        <dbReference type="Proteomes" id="UP000054632"/>
    </source>
</evidence>
<gene>
    <name evidence="1" type="ORF">T4A_11130</name>
</gene>
<dbReference type="Proteomes" id="UP000054632">
    <property type="component" value="Unassembled WGS sequence"/>
</dbReference>
<accession>A0A0V1EZ26</accession>
<organism evidence="1 2">
    <name type="scientific">Trichinella pseudospiralis</name>
    <name type="common">Parasitic roundworm</name>
    <dbReference type="NCBI Taxonomy" id="6337"/>
    <lineage>
        <taxon>Eukaryota</taxon>
        <taxon>Metazoa</taxon>
        <taxon>Ecdysozoa</taxon>
        <taxon>Nematoda</taxon>
        <taxon>Enoplea</taxon>
        <taxon>Dorylaimia</taxon>
        <taxon>Trichinellida</taxon>
        <taxon>Trichinellidae</taxon>
        <taxon>Trichinella</taxon>
    </lineage>
</organism>
<name>A0A0V1EZ26_TRIPS</name>
<dbReference type="EMBL" id="JYDR01000003">
    <property type="protein sequence ID" value="KRY78919.1"/>
    <property type="molecule type" value="Genomic_DNA"/>
</dbReference>
<protein>
    <submittedName>
        <fullName evidence="1">Uncharacterized protein</fullName>
    </submittedName>
</protein>